<dbReference type="SUPFAM" id="SSF52833">
    <property type="entry name" value="Thioredoxin-like"/>
    <property type="match status" value="1"/>
</dbReference>
<dbReference type="PROSITE" id="PS51352">
    <property type="entry name" value="THIOREDOXIN_2"/>
    <property type="match status" value="1"/>
</dbReference>
<dbReference type="GeneID" id="54572064"/>
<feature type="domain" description="Thioredoxin" evidence="12">
    <location>
        <begin position="129"/>
        <end position="294"/>
    </location>
</feature>
<comment type="subcellular location">
    <subcellularLocation>
        <location evidence="1 8">Mitochondrion inner membrane</location>
    </subcellularLocation>
</comment>
<keyword evidence="7 11" id="KW-0472">Membrane</keyword>
<feature type="transmembrane region" description="Helical" evidence="11">
    <location>
        <begin position="91"/>
        <end position="112"/>
    </location>
</feature>
<dbReference type="InterPro" id="IPR036249">
    <property type="entry name" value="Thioredoxin-like_sf"/>
</dbReference>
<comment type="similarity">
    <text evidence="2 8">Belongs to the SCO1/2 family.</text>
</comment>
<evidence type="ECO:0000256" key="2">
    <source>
        <dbReference type="ARBA" id="ARBA00010996"/>
    </source>
</evidence>
<dbReference type="Proteomes" id="UP000799537">
    <property type="component" value="Unassembled WGS sequence"/>
</dbReference>
<keyword evidence="14" id="KW-1185">Reference proteome</keyword>
<reference evidence="13" key="1">
    <citation type="journal article" date="2020" name="Stud. Mycol.">
        <title>101 Dothideomycetes genomes: a test case for predicting lifestyles and emergence of pathogens.</title>
        <authorList>
            <person name="Haridas S."/>
            <person name="Albert R."/>
            <person name="Binder M."/>
            <person name="Bloem J."/>
            <person name="Labutti K."/>
            <person name="Salamov A."/>
            <person name="Andreopoulos B."/>
            <person name="Baker S."/>
            <person name="Barry K."/>
            <person name="Bills G."/>
            <person name="Bluhm B."/>
            <person name="Cannon C."/>
            <person name="Castanera R."/>
            <person name="Culley D."/>
            <person name="Daum C."/>
            <person name="Ezra D."/>
            <person name="Gonzalez J."/>
            <person name="Henrissat B."/>
            <person name="Kuo A."/>
            <person name="Liang C."/>
            <person name="Lipzen A."/>
            <person name="Lutzoni F."/>
            <person name="Magnuson J."/>
            <person name="Mondo S."/>
            <person name="Nolan M."/>
            <person name="Ohm R."/>
            <person name="Pangilinan J."/>
            <person name="Park H.-J."/>
            <person name="Ramirez L."/>
            <person name="Alfaro M."/>
            <person name="Sun H."/>
            <person name="Tritt A."/>
            <person name="Yoshinaga Y."/>
            <person name="Zwiers L.-H."/>
            <person name="Turgeon B."/>
            <person name="Goodwin S."/>
            <person name="Spatafora J."/>
            <person name="Crous P."/>
            <person name="Grigoriev I."/>
        </authorList>
    </citation>
    <scope>NUCLEOTIDE SEQUENCE</scope>
    <source>
        <strain evidence="13">ATCC 36951</strain>
    </source>
</reference>
<evidence type="ECO:0000256" key="10">
    <source>
        <dbReference type="PIRSR" id="PIRSR603782-2"/>
    </source>
</evidence>
<dbReference type="GO" id="GO:0045454">
    <property type="term" value="P:cell redox homeostasis"/>
    <property type="evidence" value="ECO:0007669"/>
    <property type="project" value="UniProtKB-ARBA"/>
</dbReference>
<evidence type="ECO:0000313" key="14">
    <source>
        <dbReference type="Proteomes" id="UP000799537"/>
    </source>
</evidence>
<keyword evidence="3 9" id="KW-0479">Metal-binding</keyword>
<dbReference type="AlphaFoldDB" id="A0A6A6C1P2"/>
<feature type="binding site" evidence="9">
    <location>
        <position position="167"/>
    </location>
    <ligand>
        <name>Cu cation</name>
        <dbReference type="ChEBI" id="CHEBI:23378"/>
    </ligand>
</feature>
<keyword evidence="11" id="KW-0812">Transmembrane</keyword>
<feature type="disulfide bond" description="Redox-active" evidence="10">
    <location>
        <begin position="167"/>
        <end position="171"/>
    </location>
</feature>
<evidence type="ECO:0000256" key="3">
    <source>
        <dbReference type="ARBA" id="ARBA00022723"/>
    </source>
</evidence>
<dbReference type="GO" id="GO:0006878">
    <property type="term" value="P:intracellular copper ion homeostasis"/>
    <property type="evidence" value="ECO:0007669"/>
    <property type="project" value="UniProtKB-UniRule"/>
</dbReference>
<evidence type="ECO:0000256" key="11">
    <source>
        <dbReference type="SAM" id="Phobius"/>
    </source>
</evidence>
<accession>A0A6A6C1P2</accession>
<dbReference type="GO" id="GO:0005743">
    <property type="term" value="C:mitochondrial inner membrane"/>
    <property type="evidence" value="ECO:0007669"/>
    <property type="project" value="UniProtKB-SubCell"/>
</dbReference>
<evidence type="ECO:0000256" key="7">
    <source>
        <dbReference type="ARBA" id="ARBA00023136"/>
    </source>
</evidence>
<evidence type="ECO:0000256" key="1">
    <source>
        <dbReference type="ARBA" id="ARBA00004273"/>
    </source>
</evidence>
<dbReference type="RefSeq" id="XP_033661077.1">
    <property type="nucleotide sequence ID" value="XM_033818792.1"/>
</dbReference>
<dbReference type="OrthoDB" id="270009at2759"/>
<dbReference type="FunFam" id="3.40.30.10:FF:000013">
    <property type="entry name" value="Blast:Protein SCO1 homolog, mitochondrial"/>
    <property type="match status" value="1"/>
</dbReference>
<dbReference type="PANTHER" id="PTHR12151">
    <property type="entry name" value="ELECTRON TRANSPORT PROTIN SCO1/SENC FAMILY MEMBER"/>
    <property type="match status" value="1"/>
</dbReference>
<keyword evidence="5 9" id="KW-0186">Copper</keyword>
<dbReference type="Gene3D" id="3.40.30.10">
    <property type="entry name" value="Glutaredoxin"/>
    <property type="match status" value="1"/>
</dbReference>
<keyword evidence="6 8" id="KW-0496">Mitochondrion</keyword>
<evidence type="ECO:0000256" key="6">
    <source>
        <dbReference type="ARBA" id="ARBA00023128"/>
    </source>
</evidence>
<dbReference type="InterPro" id="IPR017276">
    <property type="entry name" value="Synth_of_cyt-c-oxidase_Sco1/2"/>
</dbReference>
<dbReference type="Pfam" id="PF02630">
    <property type="entry name" value="SCO1-SenC"/>
    <property type="match status" value="1"/>
</dbReference>
<sequence length="303" mass="34175">MASPFFNAMRTFQQGMCKQCAASFTRRTFASLPQNLKSETRSTPITSAFAKRTRESPIPRCQPSRTFVSTPKRSVAKTVEEAKTKHKLGPFSWQAGILFLLAGFGLTLYFRYEKARISRLRIAEANKGIGKPLVGGPFTLTDMHGRIFTDADLKGKYSLVYFGFTHCPDICPEELDKMAGMIDRVKEKHGKGVLRPVFISCDPARDTPEVIQRYLAEFHGDILGMTGSWQEVKDVCKVYRVYFSTPPDVKPGQDYLVDHSIYFYLMDPEGDFVEAIGRNFTVDAAAKVINDHISDWKGKIDRS</sequence>
<evidence type="ECO:0000256" key="9">
    <source>
        <dbReference type="PIRSR" id="PIRSR037736-1"/>
    </source>
</evidence>
<dbReference type="PANTHER" id="PTHR12151:SF5">
    <property type="entry name" value="AT19154P"/>
    <property type="match status" value="1"/>
</dbReference>
<dbReference type="GO" id="GO:0033617">
    <property type="term" value="P:mitochondrial respiratory chain complex IV assembly"/>
    <property type="evidence" value="ECO:0007669"/>
    <property type="project" value="TreeGrafter"/>
</dbReference>
<evidence type="ECO:0000259" key="12">
    <source>
        <dbReference type="PROSITE" id="PS51352"/>
    </source>
</evidence>
<proteinExistence type="inferred from homology"/>
<dbReference type="GO" id="GO:0005507">
    <property type="term" value="F:copper ion binding"/>
    <property type="evidence" value="ECO:0007669"/>
    <property type="project" value="InterPro"/>
</dbReference>
<feature type="binding site" evidence="9">
    <location>
        <position position="259"/>
    </location>
    <ligand>
        <name>Cu cation</name>
        <dbReference type="ChEBI" id="CHEBI:23378"/>
    </ligand>
</feature>
<evidence type="ECO:0000256" key="5">
    <source>
        <dbReference type="ARBA" id="ARBA00023008"/>
    </source>
</evidence>
<evidence type="ECO:0000256" key="8">
    <source>
        <dbReference type="PIRNR" id="PIRNR037736"/>
    </source>
</evidence>
<dbReference type="CDD" id="cd02968">
    <property type="entry name" value="SCO"/>
    <property type="match status" value="1"/>
</dbReference>
<keyword evidence="4 8" id="KW-0999">Mitochondrion inner membrane</keyword>
<dbReference type="InterPro" id="IPR003782">
    <property type="entry name" value="SCO1/SenC"/>
</dbReference>
<keyword evidence="11" id="KW-1133">Transmembrane helix</keyword>
<feature type="binding site" evidence="9">
    <location>
        <position position="171"/>
    </location>
    <ligand>
        <name>Cu cation</name>
        <dbReference type="ChEBI" id="CHEBI:23378"/>
    </ligand>
</feature>
<gene>
    <name evidence="13" type="ORF">M409DRAFT_70557</name>
</gene>
<protein>
    <recommendedName>
        <fullName evidence="12">Thioredoxin domain-containing protein</fullName>
    </recommendedName>
</protein>
<organism evidence="13 14">
    <name type="scientific">Zasmidium cellare ATCC 36951</name>
    <dbReference type="NCBI Taxonomy" id="1080233"/>
    <lineage>
        <taxon>Eukaryota</taxon>
        <taxon>Fungi</taxon>
        <taxon>Dikarya</taxon>
        <taxon>Ascomycota</taxon>
        <taxon>Pezizomycotina</taxon>
        <taxon>Dothideomycetes</taxon>
        <taxon>Dothideomycetidae</taxon>
        <taxon>Mycosphaerellales</taxon>
        <taxon>Mycosphaerellaceae</taxon>
        <taxon>Zasmidium</taxon>
    </lineage>
</organism>
<name>A0A6A6C1P2_ZASCE</name>
<keyword evidence="10" id="KW-1015">Disulfide bond</keyword>
<dbReference type="EMBL" id="ML993628">
    <property type="protein sequence ID" value="KAF2160188.1"/>
    <property type="molecule type" value="Genomic_DNA"/>
</dbReference>
<dbReference type="PIRSF" id="PIRSF037736">
    <property type="entry name" value="SCO1"/>
    <property type="match status" value="1"/>
</dbReference>
<dbReference type="InterPro" id="IPR013766">
    <property type="entry name" value="Thioredoxin_domain"/>
</dbReference>
<dbReference type="GO" id="GO:0016531">
    <property type="term" value="F:copper chaperone activity"/>
    <property type="evidence" value="ECO:0007669"/>
    <property type="project" value="InterPro"/>
</dbReference>
<evidence type="ECO:0000313" key="13">
    <source>
        <dbReference type="EMBL" id="KAF2160188.1"/>
    </source>
</evidence>
<evidence type="ECO:0000256" key="4">
    <source>
        <dbReference type="ARBA" id="ARBA00022792"/>
    </source>
</evidence>